<evidence type="ECO:0000313" key="2">
    <source>
        <dbReference type="Proteomes" id="UP000801428"/>
    </source>
</evidence>
<name>A0A9P4T8C1_CURKU</name>
<proteinExistence type="predicted"/>
<comment type="caution">
    <text evidence="1">The sequence shown here is derived from an EMBL/GenBank/DDBJ whole genome shotgun (WGS) entry which is preliminary data.</text>
</comment>
<keyword evidence="2" id="KW-1185">Reference proteome</keyword>
<dbReference type="AlphaFoldDB" id="A0A9P4T8C1"/>
<dbReference type="EMBL" id="SWKU01000024">
    <property type="protein sequence ID" value="KAF2997144.1"/>
    <property type="molecule type" value="Genomic_DNA"/>
</dbReference>
<reference evidence="1" key="1">
    <citation type="submission" date="2019-04" db="EMBL/GenBank/DDBJ databases">
        <title>Sequencing of skin fungus with MAO and IRED activity.</title>
        <authorList>
            <person name="Marsaioli A.J."/>
            <person name="Bonatto J.M.C."/>
            <person name="Reis Junior O."/>
        </authorList>
    </citation>
    <scope>NUCLEOTIDE SEQUENCE</scope>
    <source>
        <strain evidence="1">30M1</strain>
    </source>
</reference>
<dbReference type="Proteomes" id="UP000801428">
    <property type="component" value="Unassembled WGS sequence"/>
</dbReference>
<accession>A0A9P4T8C1</accession>
<dbReference type="OrthoDB" id="5391533at2759"/>
<sequence length="147" mass="16183">MTSQSQKILDACTSGDVAALQQLFEANKIQNSGPVYGISASGPPSVNSMISTAITYGHVDVVSLILRTYSGRGVQFTGETIEALLYHPDLEILQILYEYDPSVVSYEWDSHTDTFITKACEQPPKKITPLLLWLIEHDADLEGGYFP</sequence>
<evidence type="ECO:0000313" key="1">
    <source>
        <dbReference type="EMBL" id="KAF2997144.1"/>
    </source>
</evidence>
<protein>
    <recommendedName>
        <fullName evidence="3">Ankyrin repeat protein</fullName>
    </recommendedName>
</protein>
<evidence type="ECO:0008006" key="3">
    <source>
        <dbReference type="Google" id="ProtNLM"/>
    </source>
</evidence>
<gene>
    <name evidence="1" type="ORF">E8E13_005128</name>
</gene>
<dbReference type="SUPFAM" id="SSF48403">
    <property type="entry name" value="Ankyrin repeat"/>
    <property type="match status" value="1"/>
</dbReference>
<organism evidence="1 2">
    <name type="scientific">Curvularia kusanoi</name>
    <name type="common">Cochliobolus kusanoi</name>
    <dbReference type="NCBI Taxonomy" id="90978"/>
    <lineage>
        <taxon>Eukaryota</taxon>
        <taxon>Fungi</taxon>
        <taxon>Dikarya</taxon>
        <taxon>Ascomycota</taxon>
        <taxon>Pezizomycotina</taxon>
        <taxon>Dothideomycetes</taxon>
        <taxon>Pleosporomycetidae</taxon>
        <taxon>Pleosporales</taxon>
        <taxon>Pleosporineae</taxon>
        <taxon>Pleosporaceae</taxon>
        <taxon>Curvularia</taxon>
    </lineage>
</organism>
<dbReference type="InterPro" id="IPR036770">
    <property type="entry name" value="Ankyrin_rpt-contain_sf"/>
</dbReference>